<keyword evidence="3" id="KW-1185">Reference proteome</keyword>
<feature type="region of interest" description="Disordered" evidence="1">
    <location>
        <begin position="296"/>
        <end position="324"/>
    </location>
</feature>
<evidence type="ECO:0000313" key="3">
    <source>
        <dbReference type="Proteomes" id="UP000234474"/>
    </source>
</evidence>
<dbReference type="OMA" id="PSAYSIY"/>
<comment type="caution">
    <text evidence="2">The sequence shown here is derived from an EMBL/GenBank/DDBJ whole genome shotgun (WGS) entry which is preliminary data.</text>
</comment>
<reference evidence="3" key="1">
    <citation type="journal article" date="2018" name="Proc. Natl. Acad. Sci. U.S.A.">
        <title>Linking secondary metabolites to gene clusters through genome sequencing of six diverse Aspergillus species.</title>
        <authorList>
            <person name="Kaerboelling I."/>
            <person name="Vesth T.C."/>
            <person name="Frisvad J.C."/>
            <person name="Nybo J.L."/>
            <person name="Theobald S."/>
            <person name="Kuo A."/>
            <person name="Bowyer P."/>
            <person name="Matsuda Y."/>
            <person name="Mondo S."/>
            <person name="Lyhne E.K."/>
            <person name="Kogle M.E."/>
            <person name="Clum A."/>
            <person name="Lipzen A."/>
            <person name="Salamov A."/>
            <person name="Ngan C.Y."/>
            <person name="Daum C."/>
            <person name="Chiniquy J."/>
            <person name="Barry K."/>
            <person name="LaButti K."/>
            <person name="Haridas S."/>
            <person name="Simmons B.A."/>
            <person name="Magnuson J.K."/>
            <person name="Mortensen U.H."/>
            <person name="Larsen T.O."/>
            <person name="Grigoriev I.V."/>
            <person name="Baker S.E."/>
            <person name="Andersen M.R."/>
        </authorList>
    </citation>
    <scope>NUCLEOTIDE SEQUENCE [LARGE SCALE GENOMIC DNA]</scope>
    <source>
        <strain evidence="3">IBT 16806</strain>
    </source>
</reference>
<dbReference type="EMBL" id="MSZS01000001">
    <property type="protein sequence ID" value="PKX99508.1"/>
    <property type="molecule type" value="Genomic_DNA"/>
</dbReference>
<feature type="compositionally biased region" description="Polar residues" evidence="1">
    <location>
        <begin position="172"/>
        <end position="183"/>
    </location>
</feature>
<accession>A0A2I1CPI1</accession>
<sequence>MAIFQKAITALPSPCLQVMTPPGSPPQESSSQSTDKDDLKQLFVNAIRQVLSEMPVVPSSSPKTSELTTASLLMDLLEVFQSTPSSAATTGHSPSAPIGIEKDNHLQLPLDSKGRTPPNSPCITPLETVARIGQLKESTGLLVPSTDDPSAYLIYADESQDTARNREVSGNPKLSVTGNNVDVASSPDVGPLKDGQSTLSAVDITVADGERLVAGDWLSNVEKRETRGCPSGPFGTSTPYLLGNAAKTRNQADSSDTADGLDLCEARDVESEDLRGDHQGISYLEDSHVPSEPVTMDYQTASGGAENGPAGPEKKAENNHNSNDKRILASRMEYKTINKAYVQHSGIQRHISIRLSNPLPHRM</sequence>
<evidence type="ECO:0000313" key="2">
    <source>
        <dbReference type="EMBL" id="PKX99508.1"/>
    </source>
</evidence>
<organism evidence="2 3">
    <name type="scientific">Aspergillus novofumigatus (strain IBT 16806)</name>
    <dbReference type="NCBI Taxonomy" id="1392255"/>
    <lineage>
        <taxon>Eukaryota</taxon>
        <taxon>Fungi</taxon>
        <taxon>Dikarya</taxon>
        <taxon>Ascomycota</taxon>
        <taxon>Pezizomycotina</taxon>
        <taxon>Eurotiomycetes</taxon>
        <taxon>Eurotiomycetidae</taxon>
        <taxon>Eurotiales</taxon>
        <taxon>Aspergillaceae</taxon>
        <taxon>Aspergillus</taxon>
        <taxon>Aspergillus subgen. Fumigati</taxon>
    </lineage>
</organism>
<dbReference type="Proteomes" id="UP000234474">
    <property type="component" value="Unassembled WGS sequence"/>
</dbReference>
<feature type="region of interest" description="Disordered" evidence="1">
    <location>
        <begin position="15"/>
        <end position="39"/>
    </location>
</feature>
<feature type="region of interest" description="Disordered" evidence="1">
    <location>
        <begin position="163"/>
        <end position="194"/>
    </location>
</feature>
<dbReference type="AlphaFoldDB" id="A0A2I1CPI1"/>
<dbReference type="GeneID" id="36536810"/>
<evidence type="ECO:0000256" key="1">
    <source>
        <dbReference type="SAM" id="MobiDB-lite"/>
    </source>
</evidence>
<protein>
    <submittedName>
        <fullName evidence="2">Uncharacterized protein</fullName>
    </submittedName>
</protein>
<gene>
    <name evidence="2" type="ORF">P174DRAFT_456940</name>
</gene>
<dbReference type="VEuPathDB" id="FungiDB:P174DRAFT_456940"/>
<proteinExistence type="predicted"/>
<name>A0A2I1CPI1_ASPN1</name>
<feature type="compositionally biased region" description="Basic and acidic residues" evidence="1">
    <location>
        <begin position="312"/>
        <end position="324"/>
    </location>
</feature>
<dbReference type="RefSeq" id="XP_024688103.1">
    <property type="nucleotide sequence ID" value="XM_024829484.1"/>
</dbReference>
<dbReference type="OrthoDB" id="4507382at2759"/>